<organism evidence="6 7">
    <name type="scientific">Desmophyllum pertusum</name>
    <dbReference type="NCBI Taxonomy" id="174260"/>
    <lineage>
        <taxon>Eukaryota</taxon>
        <taxon>Metazoa</taxon>
        <taxon>Cnidaria</taxon>
        <taxon>Anthozoa</taxon>
        <taxon>Hexacorallia</taxon>
        <taxon>Scleractinia</taxon>
        <taxon>Caryophylliina</taxon>
        <taxon>Caryophylliidae</taxon>
        <taxon>Desmophyllum</taxon>
    </lineage>
</organism>
<protein>
    <recommendedName>
        <fullName evidence="5">Helicase ATP-binding domain-containing protein</fullName>
    </recommendedName>
</protein>
<dbReference type="PANTHER" id="PTHR13710">
    <property type="entry name" value="DNA HELICASE RECQ FAMILY MEMBER"/>
    <property type="match status" value="1"/>
</dbReference>
<sequence length="70" mass="7764">MELFQSTPYQQCVQAIVIDEAHCILEWGDDFRKDYANLAMLCATFPTVPVAALTATASKRDVTAIKESLI</sequence>
<keyword evidence="2" id="KW-0238">DNA-binding</keyword>
<evidence type="ECO:0000259" key="5">
    <source>
        <dbReference type="PROSITE" id="PS51192"/>
    </source>
</evidence>
<dbReference type="GO" id="GO:0005737">
    <property type="term" value="C:cytoplasm"/>
    <property type="evidence" value="ECO:0007669"/>
    <property type="project" value="TreeGrafter"/>
</dbReference>
<dbReference type="GO" id="GO:0005524">
    <property type="term" value="F:ATP binding"/>
    <property type="evidence" value="ECO:0007669"/>
    <property type="project" value="InterPro"/>
</dbReference>
<keyword evidence="4" id="KW-0539">Nucleus</keyword>
<dbReference type="Pfam" id="PF00270">
    <property type="entry name" value="DEAD"/>
    <property type="match status" value="1"/>
</dbReference>
<dbReference type="EMBL" id="MU826831">
    <property type="protein sequence ID" value="KAJ7373427.1"/>
    <property type="molecule type" value="Genomic_DNA"/>
</dbReference>
<dbReference type="GO" id="GO:0005634">
    <property type="term" value="C:nucleus"/>
    <property type="evidence" value="ECO:0007669"/>
    <property type="project" value="TreeGrafter"/>
</dbReference>
<dbReference type="GO" id="GO:0043138">
    <property type="term" value="F:3'-5' DNA helicase activity"/>
    <property type="evidence" value="ECO:0007669"/>
    <property type="project" value="TreeGrafter"/>
</dbReference>
<comment type="caution">
    <text evidence="6">The sequence shown here is derived from an EMBL/GenBank/DDBJ whole genome shotgun (WGS) entry which is preliminary data.</text>
</comment>
<dbReference type="PROSITE" id="PS51192">
    <property type="entry name" value="HELICASE_ATP_BIND_1"/>
    <property type="match status" value="1"/>
</dbReference>
<comment type="similarity">
    <text evidence="1">Belongs to the helicase family. RecQ subfamily.</text>
</comment>
<dbReference type="InterPro" id="IPR027417">
    <property type="entry name" value="P-loop_NTPase"/>
</dbReference>
<dbReference type="AlphaFoldDB" id="A0A9W9Z1G8"/>
<reference evidence="6" key="1">
    <citation type="submission" date="2023-01" db="EMBL/GenBank/DDBJ databases">
        <title>Genome assembly of the deep-sea coral Lophelia pertusa.</title>
        <authorList>
            <person name="Herrera S."/>
            <person name="Cordes E."/>
        </authorList>
    </citation>
    <scope>NUCLEOTIDE SEQUENCE</scope>
    <source>
        <strain evidence="6">USNM1676648</strain>
        <tissue evidence="6">Polyp</tissue>
    </source>
</reference>
<dbReference type="GO" id="GO:0009378">
    <property type="term" value="F:four-way junction helicase activity"/>
    <property type="evidence" value="ECO:0007669"/>
    <property type="project" value="TreeGrafter"/>
</dbReference>
<dbReference type="InterPro" id="IPR014001">
    <property type="entry name" value="Helicase_ATP-bd"/>
</dbReference>
<dbReference type="SUPFAM" id="SSF52540">
    <property type="entry name" value="P-loop containing nucleoside triphosphate hydrolases"/>
    <property type="match status" value="1"/>
</dbReference>
<evidence type="ECO:0000313" key="7">
    <source>
        <dbReference type="Proteomes" id="UP001163046"/>
    </source>
</evidence>
<dbReference type="OrthoDB" id="5985828at2759"/>
<name>A0A9W9Z1G8_9CNID</name>
<dbReference type="GO" id="GO:0005694">
    <property type="term" value="C:chromosome"/>
    <property type="evidence" value="ECO:0007669"/>
    <property type="project" value="TreeGrafter"/>
</dbReference>
<evidence type="ECO:0000256" key="4">
    <source>
        <dbReference type="ARBA" id="ARBA00023242"/>
    </source>
</evidence>
<dbReference type="GO" id="GO:0000724">
    <property type="term" value="P:double-strand break repair via homologous recombination"/>
    <property type="evidence" value="ECO:0007669"/>
    <property type="project" value="TreeGrafter"/>
</dbReference>
<accession>A0A9W9Z1G8</accession>
<evidence type="ECO:0000256" key="1">
    <source>
        <dbReference type="ARBA" id="ARBA00005446"/>
    </source>
</evidence>
<dbReference type="Gene3D" id="3.40.50.300">
    <property type="entry name" value="P-loop containing nucleotide triphosphate hydrolases"/>
    <property type="match status" value="1"/>
</dbReference>
<evidence type="ECO:0000256" key="3">
    <source>
        <dbReference type="ARBA" id="ARBA00023235"/>
    </source>
</evidence>
<feature type="domain" description="Helicase ATP-binding" evidence="5">
    <location>
        <begin position="1"/>
        <end position="70"/>
    </location>
</feature>
<dbReference type="InterPro" id="IPR011545">
    <property type="entry name" value="DEAD/DEAH_box_helicase_dom"/>
</dbReference>
<dbReference type="PANTHER" id="PTHR13710:SF153">
    <property type="entry name" value="RECQ-LIKE DNA HELICASE BLM"/>
    <property type="match status" value="1"/>
</dbReference>
<evidence type="ECO:0000256" key="2">
    <source>
        <dbReference type="ARBA" id="ARBA00023125"/>
    </source>
</evidence>
<dbReference type="GO" id="GO:0003677">
    <property type="term" value="F:DNA binding"/>
    <property type="evidence" value="ECO:0007669"/>
    <property type="project" value="UniProtKB-KW"/>
</dbReference>
<evidence type="ECO:0000313" key="6">
    <source>
        <dbReference type="EMBL" id="KAJ7373427.1"/>
    </source>
</evidence>
<dbReference type="Proteomes" id="UP001163046">
    <property type="component" value="Unassembled WGS sequence"/>
</dbReference>
<keyword evidence="3" id="KW-0413">Isomerase</keyword>
<gene>
    <name evidence="6" type="ORF">OS493_013020</name>
</gene>
<keyword evidence="7" id="KW-1185">Reference proteome</keyword>
<proteinExistence type="inferred from homology"/>